<name>A0ABQ5LDD2_9GAMM</name>
<feature type="signal peptide" evidence="1">
    <location>
        <begin position="1"/>
        <end position="25"/>
    </location>
</feature>
<dbReference type="EMBL" id="BRLJ01000001">
    <property type="protein sequence ID" value="GKX61635.1"/>
    <property type="molecule type" value="Genomic_DNA"/>
</dbReference>
<keyword evidence="3" id="KW-1185">Reference proteome</keyword>
<evidence type="ECO:0000313" key="3">
    <source>
        <dbReference type="Proteomes" id="UP001059610"/>
    </source>
</evidence>
<dbReference type="Proteomes" id="UP001059610">
    <property type="component" value="Unassembled WGS sequence"/>
</dbReference>
<protein>
    <submittedName>
        <fullName evidence="2">Uncharacterized protein</fullName>
    </submittedName>
</protein>
<comment type="caution">
    <text evidence="2">The sequence shown here is derived from an EMBL/GenBank/DDBJ whole genome shotgun (WGS) entry which is preliminary data.</text>
</comment>
<organism evidence="2 3">
    <name type="scientific">Pragia fontium</name>
    <dbReference type="NCBI Taxonomy" id="82985"/>
    <lineage>
        <taxon>Bacteria</taxon>
        <taxon>Pseudomonadati</taxon>
        <taxon>Pseudomonadota</taxon>
        <taxon>Gammaproteobacteria</taxon>
        <taxon>Enterobacterales</taxon>
        <taxon>Budviciaceae</taxon>
        <taxon>Pragia</taxon>
    </lineage>
</organism>
<dbReference type="RefSeq" id="WP_261821399.1">
    <property type="nucleotide sequence ID" value="NZ_BRLJ01000001.1"/>
</dbReference>
<proteinExistence type="predicted"/>
<reference evidence="2" key="1">
    <citation type="submission" date="2022-06" db="EMBL/GenBank/DDBJ databases">
        <title>Draft genome sequences of Pragia fontium str. JCM24417.</title>
        <authorList>
            <person name="Wakabayashi Y."/>
            <person name="Kojima K."/>
        </authorList>
    </citation>
    <scope>NUCLEOTIDE SEQUENCE</scope>
    <source>
        <strain evidence="2">JCM 24417</strain>
    </source>
</reference>
<accession>A0ABQ5LDD2</accession>
<sequence>MKKFYIKKPALVLFLLFAFVYPKVGDTYPQDVADFIMKREGCNYFREEMSGEKDIDKMRDLNNQLDYYCKGSDQKLSDLKNKYKNNHAVNKELSHYEENIEPIEVGK</sequence>
<keyword evidence="1" id="KW-0732">Signal</keyword>
<feature type="chain" id="PRO_5046971842" evidence="1">
    <location>
        <begin position="26"/>
        <end position="107"/>
    </location>
</feature>
<evidence type="ECO:0000256" key="1">
    <source>
        <dbReference type="SAM" id="SignalP"/>
    </source>
</evidence>
<gene>
    <name evidence="2" type="ORF">SOASR032_02040</name>
</gene>
<evidence type="ECO:0000313" key="2">
    <source>
        <dbReference type="EMBL" id="GKX61635.1"/>
    </source>
</evidence>